<dbReference type="Proteomes" id="UP000714275">
    <property type="component" value="Unassembled WGS sequence"/>
</dbReference>
<feature type="region of interest" description="Disordered" evidence="1">
    <location>
        <begin position="192"/>
        <end position="221"/>
    </location>
</feature>
<accession>A0A9P6ZXH8</accession>
<gene>
    <name evidence="2" type="ORF">EV702DRAFT_1196152</name>
</gene>
<proteinExistence type="predicted"/>
<organism evidence="2 3">
    <name type="scientific">Suillus placidus</name>
    <dbReference type="NCBI Taxonomy" id="48579"/>
    <lineage>
        <taxon>Eukaryota</taxon>
        <taxon>Fungi</taxon>
        <taxon>Dikarya</taxon>
        <taxon>Basidiomycota</taxon>
        <taxon>Agaricomycotina</taxon>
        <taxon>Agaricomycetes</taxon>
        <taxon>Agaricomycetidae</taxon>
        <taxon>Boletales</taxon>
        <taxon>Suillineae</taxon>
        <taxon>Suillaceae</taxon>
        <taxon>Suillus</taxon>
    </lineage>
</organism>
<evidence type="ECO:0000256" key="1">
    <source>
        <dbReference type="SAM" id="MobiDB-lite"/>
    </source>
</evidence>
<protein>
    <submittedName>
        <fullName evidence="2">Uncharacterized protein</fullName>
    </submittedName>
</protein>
<dbReference type="OrthoDB" id="2668048at2759"/>
<comment type="caution">
    <text evidence="2">The sequence shown here is derived from an EMBL/GenBank/DDBJ whole genome shotgun (WGS) entry which is preliminary data.</text>
</comment>
<dbReference type="EMBL" id="JABBWD010000015">
    <property type="protein sequence ID" value="KAG1778639.1"/>
    <property type="molecule type" value="Genomic_DNA"/>
</dbReference>
<evidence type="ECO:0000313" key="2">
    <source>
        <dbReference type="EMBL" id="KAG1778639.1"/>
    </source>
</evidence>
<reference evidence="2" key="1">
    <citation type="journal article" date="2020" name="New Phytol.">
        <title>Comparative genomics reveals dynamic genome evolution in host specialist ectomycorrhizal fungi.</title>
        <authorList>
            <person name="Lofgren L.A."/>
            <person name="Nguyen N.H."/>
            <person name="Vilgalys R."/>
            <person name="Ruytinx J."/>
            <person name="Liao H.L."/>
            <person name="Branco S."/>
            <person name="Kuo A."/>
            <person name="LaButti K."/>
            <person name="Lipzen A."/>
            <person name="Andreopoulos W."/>
            <person name="Pangilinan J."/>
            <person name="Riley R."/>
            <person name="Hundley H."/>
            <person name="Na H."/>
            <person name="Barry K."/>
            <person name="Grigoriev I.V."/>
            <person name="Stajich J.E."/>
            <person name="Kennedy P.G."/>
        </authorList>
    </citation>
    <scope>NUCLEOTIDE SEQUENCE</scope>
    <source>
        <strain evidence="2">DOB743</strain>
    </source>
</reference>
<name>A0A9P6ZXH8_9AGAM</name>
<dbReference type="AlphaFoldDB" id="A0A9P6ZXH8"/>
<keyword evidence="3" id="KW-1185">Reference proteome</keyword>
<sequence length="221" mass="25600">MSVLRPKWADSWTHNSKWHKSFFEWFRRDASNYEPTLSQDAVKGIPDKTLRSVAGKVFKTLKEGYKEGNRPIGLQSLNVTIAHREKCQIDKSKLAIEARKNIPDIEDQEYDFAFAPKWQSTDYSASDASHQSSSDEVNIVINKRRKAYKKPKKEDVFMTHPPAWCSKDYYALSQLIKDKVEKIVAEREADKKNWVKKQVPRIQGQPRPADSLPQHNTLKTP</sequence>
<evidence type="ECO:0000313" key="3">
    <source>
        <dbReference type="Proteomes" id="UP000714275"/>
    </source>
</evidence>